<protein>
    <submittedName>
        <fullName evidence="3">Required for meiotic nuclear division 1 homolog</fullName>
    </submittedName>
</protein>
<dbReference type="GO" id="GO:0005739">
    <property type="term" value="C:mitochondrion"/>
    <property type="evidence" value="ECO:0007669"/>
    <property type="project" value="UniProtKB-ARBA"/>
</dbReference>
<dbReference type="GO" id="GO:0070131">
    <property type="term" value="P:positive regulation of mitochondrial translation"/>
    <property type="evidence" value="ECO:0007669"/>
    <property type="project" value="TreeGrafter"/>
</dbReference>
<reference evidence="3" key="2">
    <citation type="submission" date="2025-09" db="UniProtKB">
        <authorList>
            <consortium name="Ensembl"/>
        </authorList>
    </citation>
    <scope>IDENTIFICATION</scope>
</reference>
<dbReference type="Pfam" id="PF02582">
    <property type="entry name" value="DUF155"/>
    <property type="match status" value="1"/>
</dbReference>
<name>A0A8C4QZ11_EPTBU</name>
<accession>A0A8C4QZ11</accession>
<sequence length="460" mass="52404">MSSYLSSGSFMHLTRALSLMRPICIKASSRALNLGNCWIHNINVFAHSRPSFCISNPQTKATQSLVGTFRTNFAKNQLPWDVSQGSRSLFEKVSNRRLPKCSRLLQSVCWRIQGRCFVSTGKVSEMASHVLPKQSQPTPAPTNAKRMRCIAFATSEKYNLHELSKNILSQSGYQLHHLPQDASPVLVVTCDAVENAADDATIFFFQEGAVVFWNVHQTVVHWVLAEVKHMAVHHYPSLLIQGESEDVAYQLAQGPSRLHDGQIQLRVLSEENEYGQTSMLEKFAFSNALSLSVKLAIWESELENFILSIQPVPELLRTGGKVKLTRIDVLRKIGELFTLRHQINLTSDLLITPDFYWDRAELEALYERTCRYLSIPRRVQVMNQKLAQCSDLAQLMNTHLGEKHALRLEAMIVVLISIEFQRRRCKYFLTDDVPSHKLLRTTLSVHARPFNPSITFTWRN</sequence>
<organism evidence="3 4">
    <name type="scientific">Eptatretus burgeri</name>
    <name type="common">Inshore hagfish</name>
    <dbReference type="NCBI Taxonomy" id="7764"/>
    <lineage>
        <taxon>Eukaryota</taxon>
        <taxon>Metazoa</taxon>
        <taxon>Chordata</taxon>
        <taxon>Craniata</taxon>
        <taxon>Vertebrata</taxon>
        <taxon>Cyclostomata</taxon>
        <taxon>Myxini</taxon>
        <taxon>Myxiniformes</taxon>
        <taxon>Myxinidae</taxon>
        <taxon>Eptatretinae</taxon>
        <taxon>Eptatretus</taxon>
    </lineage>
</organism>
<dbReference type="InterPro" id="IPR003734">
    <property type="entry name" value="DUF155"/>
</dbReference>
<evidence type="ECO:0000313" key="3">
    <source>
        <dbReference type="Ensembl" id="ENSEBUP00000022330.1"/>
    </source>
</evidence>
<evidence type="ECO:0000256" key="1">
    <source>
        <dbReference type="ARBA" id="ARBA00008306"/>
    </source>
</evidence>
<dbReference type="PANTHER" id="PTHR16255:SF1">
    <property type="entry name" value="REQUIRED FOR MEIOTIC NUCLEAR DIVISION PROTEIN 1 HOMOLOG"/>
    <property type="match status" value="1"/>
</dbReference>
<dbReference type="Ensembl" id="ENSEBUT00000022906.1">
    <property type="protein sequence ID" value="ENSEBUP00000022330.1"/>
    <property type="gene ID" value="ENSEBUG00000013753.1"/>
</dbReference>
<dbReference type="InterPro" id="IPR051624">
    <property type="entry name" value="RMD1/Sad1-interacting"/>
</dbReference>
<dbReference type="GeneTree" id="ENSGT00390000013337"/>
<comment type="similarity">
    <text evidence="1">Belongs to the RMD1/sif2 family.</text>
</comment>
<dbReference type="Proteomes" id="UP000694388">
    <property type="component" value="Unplaced"/>
</dbReference>
<proteinExistence type="inferred from homology"/>
<keyword evidence="4" id="KW-1185">Reference proteome</keyword>
<evidence type="ECO:0000259" key="2">
    <source>
        <dbReference type="Pfam" id="PF02582"/>
    </source>
</evidence>
<evidence type="ECO:0000313" key="4">
    <source>
        <dbReference type="Proteomes" id="UP000694388"/>
    </source>
</evidence>
<dbReference type="PANTHER" id="PTHR16255">
    <property type="entry name" value="REQUIRED FOR MEIOTIC NUCLEAR DIVISION PROTEIN 1 HOMOLOG"/>
    <property type="match status" value="1"/>
</dbReference>
<feature type="domain" description="DUF155" evidence="2">
    <location>
        <begin position="202"/>
        <end position="383"/>
    </location>
</feature>
<reference evidence="3" key="1">
    <citation type="submission" date="2025-08" db="UniProtKB">
        <authorList>
            <consortium name="Ensembl"/>
        </authorList>
    </citation>
    <scope>IDENTIFICATION</scope>
</reference>
<dbReference type="AlphaFoldDB" id="A0A8C4QZ11"/>